<feature type="domain" description="NADP-dependent oxidoreductase" evidence="2">
    <location>
        <begin position="21"/>
        <end position="360"/>
    </location>
</feature>
<dbReference type="EMBL" id="ML769675">
    <property type="protein sequence ID" value="KAE9389964.1"/>
    <property type="molecule type" value="Genomic_DNA"/>
</dbReference>
<evidence type="ECO:0000313" key="4">
    <source>
        <dbReference type="Proteomes" id="UP000799118"/>
    </source>
</evidence>
<organism evidence="3 4">
    <name type="scientific">Gymnopus androsaceus JB14</name>
    <dbReference type="NCBI Taxonomy" id="1447944"/>
    <lineage>
        <taxon>Eukaryota</taxon>
        <taxon>Fungi</taxon>
        <taxon>Dikarya</taxon>
        <taxon>Basidiomycota</taxon>
        <taxon>Agaricomycotina</taxon>
        <taxon>Agaricomycetes</taxon>
        <taxon>Agaricomycetidae</taxon>
        <taxon>Agaricales</taxon>
        <taxon>Marasmiineae</taxon>
        <taxon>Omphalotaceae</taxon>
        <taxon>Gymnopus</taxon>
    </lineage>
</organism>
<proteinExistence type="predicted"/>
<dbReference type="InterPro" id="IPR036812">
    <property type="entry name" value="NAD(P)_OxRdtase_dom_sf"/>
</dbReference>
<evidence type="ECO:0000259" key="2">
    <source>
        <dbReference type="Pfam" id="PF00248"/>
    </source>
</evidence>
<evidence type="ECO:0000313" key="3">
    <source>
        <dbReference type="EMBL" id="KAE9389964.1"/>
    </source>
</evidence>
<dbReference type="PANTHER" id="PTHR43364:SF4">
    <property type="entry name" value="NAD(P)-LINKED OXIDOREDUCTASE SUPERFAMILY PROTEIN"/>
    <property type="match status" value="1"/>
</dbReference>
<dbReference type="PANTHER" id="PTHR43364">
    <property type="entry name" value="NADH-SPECIFIC METHYLGLYOXAL REDUCTASE-RELATED"/>
    <property type="match status" value="1"/>
</dbReference>
<sequence length="371" mass="42183">MTANSKIPYVRLGNSGLKVSRLILGCMSYGSPEWQDWVLPEEEGIKHIKAAYDAGINAFDTANVYSNGLSEVILGKAIKQHNLPREEIVVMTKVYNAVGKTTDFITMGKTSVELDNMGYTNQRGLSRKHIFDSVKQSLERLQLDYIDLLQCHRFDTETPIEETMQALHDVVKAGYVRYIGMSSCWAYQLHAMQNYAIQNKLTPFISMQNHYNLVYREEEREMFNTLKYFGVGCIPWSPLARGLLSRPLDQQTKRGQSDRMIKAHAKDATATIVNRYVIVTGYFFSSIWINLLNNLFDLISLEEIAKKKNAKMAQVAIAWVMARDAVTAPIIGTTSLENLSELVSVVDIKMSEEEMKYLEEPYQPRSIIGHN</sequence>
<dbReference type="GO" id="GO:0016491">
    <property type="term" value="F:oxidoreductase activity"/>
    <property type="evidence" value="ECO:0007669"/>
    <property type="project" value="UniProtKB-KW"/>
</dbReference>
<keyword evidence="4" id="KW-1185">Reference proteome</keyword>
<dbReference type="InterPro" id="IPR023210">
    <property type="entry name" value="NADP_OxRdtase_dom"/>
</dbReference>
<dbReference type="SUPFAM" id="SSF51430">
    <property type="entry name" value="NAD(P)-linked oxidoreductase"/>
    <property type="match status" value="1"/>
</dbReference>
<dbReference type="GO" id="GO:0005829">
    <property type="term" value="C:cytosol"/>
    <property type="evidence" value="ECO:0007669"/>
    <property type="project" value="UniProtKB-ARBA"/>
</dbReference>
<dbReference type="Proteomes" id="UP000799118">
    <property type="component" value="Unassembled WGS sequence"/>
</dbReference>
<dbReference type="Pfam" id="PF00248">
    <property type="entry name" value="Aldo_ket_red"/>
    <property type="match status" value="1"/>
</dbReference>
<evidence type="ECO:0000256" key="1">
    <source>
        <dbReference type="ARBA" id="ARBA00023002"/>
    </source>
</evidence>
<gene>
    <name evidence="3" type="ORF">BT96DRAFT_967868</name>
</gene>
<dbReference type="CDD" id="cd19079">
    <property type="entry name" value="AKR_EcYajO-like"/>
    <property type="match status" value="1"/>
</dbReference>
<dbReference type="FunFam" id="3.20.20.100:FF:000004">
    <property type="entry name" value="Oxidoreductase, aldo/keto reductase"/>
    <property type="match status" value="1"/>
</dbReference>
<keyword evidence="1" id="KW-0560">Oxidoreductase</keyword>
<protein>
    <submittedName>
        <fullName evidence="3">Aryl-alcohol dehydrogenase</fullName>
    </submittedName>
</protein>
<dbReference type="Gene3D" id="3.20.20.100">
    <property type="entry name" value="NADP-dependent oxidoreductase domain"/>
    <property type="match status" value="1"/>
</dbReference>
<dbReference type="OrthoDB" id="48988at2759"/>
<dbReference type="InterPro" id="IPR050523">
    <property type="entry name" value="AKR_Detox_Biosynth"/>
</dbReference>
<name>A0A6A4GXZ2_9AGAR</name>
<reference evidence="3" key="1">
    <citation type="journal article" date="2019" name="Environ. Microbiol.">
        <title>Fungal ecological strategies reflected in gene transcription - a case study of two litter decomposers.</title>
        <authorList>
            <person name="Barbi F."/>
            <person name="Kohler A."/>
            <person name="Barry K."/>
            <person name="Baskaran P."/>
            <person name="Daum C."/>
            <person name="Fauchery L."/>
            <person name="Ihrmark K."/>
            <person name="Kuo A."/>
            <person name="LaButti K."/>
            <person name="Lipzen A."/>
            <person name="Morin E."/>
            <person name="Grigoriev I.V."/>
            <person name="Henrissat B."/>
            <person name="Lindahl B."/>
            <person name="Martin F."/>
        </authorList>
    </citation>
    <scope>NUCLEOTIDE SEQUENCE</scope>
    <source>
        <strain evidence="3">JB14</strain>
    </source>
</reference>
<accession>A0A6A4GXZ2</accession>
<dbReference type="AlphaFoldDB" id="A0A6A4GXZ2"/>